<feature type="compositionally biased region" description="Basic and acidic residues" evidence="1">
    <location>
        <begin position="26"/>
        <end position="39"/>
    </location>
</feature>
<protein>
    <submittedName>
        <fullName evidence="3">Uncharacterized protein</fullName>
    </submittedName>
</protein>
<feature type="transmembrane region" description="Helical" evidence="2">
    <location>
        <begin position="151"/>
        <end position="171"/>
    </location>
</feature>
<keyword evidence="2" id="KW-1133">Transmembrane helix</keyword>
<dbReference type="AlphaFoldDB" id="A0A6C0LCI2"/>
<keyword evidence="2" id="KW-0472">Membrane</keyword>
<proteinExistence type="predicted"/>
<feature type="compositionally biased region" description="Basic residues" evidence="1">
    <location>
        <begin position="16"/>
        <end position="25"/>
    </location>
</feature>
<evidence type="ECO:0000313" key="3">
    <source>
        <dbReference type="EMBL" id="QHU28040.1"/>
    </source>
</evidence>
<feature type="region of interest" description="Disordered" evidence="1">
    <location>
        <begin position="1"/>
        <end position="56"/>
    </location>
</feature>
<evidence type="ECO:0000256" key="1">
    <source>
        <dbReference type="SAM" id="MobiDB-lite"/>
    </source>
</evidence>
<keyword evidence="2" id="KW-0812">Transmembrane</keyword>
<accession>A0A6C0LCI2</accession>
<organism evidence="3">
    <name type="scientific">viral metagenome</name>
    <dbReference type="NCBI Taxonomy" id="1070528"/>
    <lineage>
        <taxon>unclassified sequences</taxon>
        <taxon>metagenomes</taxon>
        <taxon>organismal metagenomes</taxon>
    </lineage>
</organism>
<reference evidence="3" key="1">
    <citation type="journal article" date="2020" name="Nature">
        <title>Giant virus diversity and host interactions through global metagenomics.</title>
        <authorList>
            <person name="Schulz F."/>
            <person name="Roux S."/>
            <person name="Paez-Espino D."/>
            <person name="Jungbluth S."/>
            <person name="Walsh D.A."/>
            <person name="Denef V.J."/>
            <person name="McMahon K.D."/>
            <person name="Konstantinidis K.T."/>
            <person name="Eloe-Fadrosh E.A."/>
            <person name="Kyrpides N.C."/>
            <person name="Woyke T."/>
        </authorList>
    </citation>
    <scope>NUCLEOTIDE SEQUENCE</scope>
    <source>
        <strain evidence="3">GVMAG-M-3300027770-17</strain>
    </source>
</reference>
<name>A0A6C0LCI2_9ZZZZ</name>
<evidence type="ECO:0000256" key="2">
    <source>
        <dbReference type="SAM" id="Phobius"/>
    </source>
</evidence>
<sequence length="176" mass="20259">MQFSSLEDVWGTSFPKKSHSMTHKVQHPEDKRDPEKEARVFPTPQHRSQYNIQKHKKTIDDLSKSLPISENDEESNFAPALVPSSNSKLKEHFTSTKSGYSNPYYPIDTGTDFPYAPPSFQMEAHDLKLNHILKMINDNQIGSETPATQDMLLYIFTGVFFLFTFDTFVNLGRRLK</sequence>
<dbReference type="EMBL" id="MN740468">
    <property type="protein sequence ID" value="QHU28040.1"/>
    <property type="molecule type" value="Genomic_DNA"/>
</dbReference>